<dbReference type="GO" id="GO:0090385">
    <property type="term" value="P:phagosome-lysosome fusion"/>
    <property type="evidence" value="ECO:0007669"/>
    <property type="project" value="TreeGrafter"/>
</dbReference>
<dbReference type="GO" id="GO:0032438">
    <property type="term" value="P:melanosome organization"/>
    <property type="evidence" value="ECO:0007669"/>
    <property type="project" value="TreeGrafter"/>
</dbReference>
<dbReference type="GO" id="GO:0052810">
    <property type="term" value="F:1-phosphatidylinositol-5-kinase activity"/>
    <property type="evidence" value="ECO:0007669"/>
    <property type="project" value="TreeGrafter"/>
</dbReference>
<dbReference type="Proteomes" id="UP000091820">
    <property type="component" value="Unassembled WGS sequence"/>
</dbReference>
<dbReference type="GO" id="GO:1903426">
    <property type="term" value="P:regulation of reactive oxygen species biosynthetic process"/>
    <property type="evidence" value="ECO:0007669"/>
    <property type="project" value="TreeGrafter"/>
</dbReference>
<name>A0A1A9W7Z2_9MUSC</name>
<dbReference type="InterPro" id="IPR043548">
    <property type="entry name" value="PIKfyve"/>
</dbReference>
<dbReference type="PANTHER" id="PTHR46715">
    <property type="entry name" value="1-PHOSPHATIDYLINOSITOL 3-PHOSPHATE 5-KINASE"/>
    <property type="match status" value="1"/>
</dbReference>
<dbReference type="GO" id="GO:0000285">
    <property type="term" value="F:1-phosphatidylinositol-3-phosphate 5-kinase activity"/>
    <property type="evidence" value="ECO:0007669"/>
    <property type="project" value="InterPro"/>
</dbReference>
<keyword evidence="2" id="KW-1185">Reference proteome</keyword>
<proteinExistence type="predicted"/>
<dbReference type="GO" id="GO:0031410">
    <property type="term" value="C:cytoplasmic vesicle"/>
    <property type="evidence" value="ECO:0007669"/>
    <property type="project" value="TreeGrafter"/>
</dbReference>
<protein>
    <submittedName>
        <fullName evidence="1">Uncharacterized protein</fullName>
    </submittedName>
</protein>
<dbReference type="PANTHER" id="PTHR46715:SF1">
    <property type="entry name" value="1-PHOSPHATIDYLINOSITOL 3-PHOSPHATE 5-KINASE"/>
    <property type="match status" value="1"/>
</dbReference>
<dbReference type="STRING" id="37001.A0A1A9W7Z2"/>
<dbReference type="InterPro" id="IPR027409">
    <property type="entry name" value="GroEL-like_apical_dom_sf"/>
</dbReference>
<accession>A0A1A9W7Z2</accession>
<sequence length="247" mass="27878">MSFKPNVVLAHKNVAGVAQDMLRGITLVLDVKLSVMDRLVRTLQRGVVTNIEGSIAQPELRMCDAFYIHNYSDGNRTTKTLILFCSFFAQGLRDSLNFSKDAQIVKKNITLCIKMYILALMRCRNAINTKRCDENCSRFFGKVNSGYNVSFDWLSSMVQTGGECFNEEFPQRNFANQILYARSTTAVAPMMKQIRSLVKEHCSSRILVSHSRPKIKQPRASTSSATETFLSLKHGIVFNSLTMPFIP</sequence>
<dbReference type="Gene3D" id="3.50.7.10">
    <property type="entry name" value="GroEL"/>
    <property type="match status" value="1"/>
</dbReference>
<evidence type="ECO:0000313" key="2">
    <source>
        <dbReference type="Proteomes" id="UP000091820"/>
    </source>
</evidence>
<evidence type="ECO:0000313" key="1">
    <source>
        <dbReference type="EnsemblMetazoa" id="GBRI009531-PA"/>
    </source>
</evidence>
<dbReference type="GO" id="GO:0012506">
    <property type="term" value="C:vesicle membrane"/>
    <property type="evidence" value="ECO:0007669"/>
    <property type="project" value="TreeGrafter"/>
</dbReference>
<dbReference type="EnsemblMetazoa" id="GBRI009531-RA">
    <property type="protein sequence ID" value="GBRI009531-PA"/>
    <property type="gene ID" value="GBRI009531"/>
</dbReference>
<dbReference type="SUPFAM" id="SSF52029">
    <property type="entry name" value="GroEL apical domain-like"/>
    <property type="match status" value="1"/>
</dbReference>
<organism evidence="1 2">
    <name type="scientific">Glossina brevipalpis</name>
    <dbReference type="NCBI Taxonomy" id="37001"/>
    <lineage>
        <taxon>Eukaryota</taxon>
        <taxon>Metazoa</taxon>
        <taxon>Ecdysozoa</taxon>
        <taxon>Arthropoda</taxon>
        <taxon>Hexapoda</taxon>
        <taxon>Insecta</taxon>
        <taxon>Pterygota</taxon>
        <taxon>Neoptera</taxon>
        <taxon>Endopterygota</taxon>
        <taxon>Diptera</taxon>
        <taxon>Brachycera</taxon>
        <taxon>Muscomorpha</taxon>
        <taxon>Hippoboscoidea</taxon>
        <taxon>Glossinidae</taxon>
        <taxon>Glossina</taxon>
    </lineage>
</organism>
<dbReference type="AlphaFoldDB" id="A0A1A9W7Z2"/>
<dbReference type="VEuPathDB" id="VectorBase:GBRI009531"/>
<reference evidence="1" key="2">
    <citation type="submission" date="2020-05" db="UniProtKB">
        <authorList>
            <consortium name="EnsemblMetazoa"/>
        </authorList>
    </citation>
    <scope>IDENTIFICATION</scope>
    <source>
        <strain evidence="1">IAEA</strain>
    </source>
</reference>
<reference evidence="2" key="1">
    <citation type="submission" date="2014-03" db="EMBL/GenBank/DDBJ databases">
        <authorList>
            <person name="Aksoy S."/>
            <person name="Warren W."/>
            <person name="Wilson R.K."/>
        </authorList>
    </citation>
    <scope>NUCLEOTIDE SEQUENCE [LARGE SCALE GENOMIC DNA]</scope>
    <source>
        <strain evidence="2">IAEA</strain>
    </source>
</reference>